<sequence length="328" mass="36151">RIKVHELRGKTKAELQNQLKDLKNELSLLRVAKVVRLSIAQVLTVTSQKQKAALRDAYKKKKLIPLDLRPKKTRAIRRWSHWFLSRHCVVDVPKCSFITNSCSSTSSTTPIVATTTTSSIGFSSSNIKSIFLDRIPQLNLLYLRRKKSKCWSIDTELHSLRKSRMLASMTAMLVSSASPSVTVSSLASCGRSLSVSPTLKDLLPITSSLARVFLSVSLSSTNRLSPMASSSLMQAYDLSCRSKPMSTIYVPSPPLPQLPPLFFAGEASPTLALNPFSSLAKPSHPLPRAPHRRPSAKLSSSVMKPCCHAMSQGNMLIHASQFTQHSKK</sequence>
<feature type="coiled-coil region" evidence="4">
    <location>
        <begin position="5"/>
        <end position="32"/>
    </location>
</feature>
<protein>
    <recommendedName>
        <fullName evidence="7">Ribosomal protein L29</fullName>
    </recommendedName>
</protein>
<reference evidence="5 6" key="1">
    <citation type="journal article" date="2014" name="Agronomy (Basel)">
        <title>A Draft Genome Sequence for Ensete ventricosum, the Drought-Tolerant Tree Against Hunger.</title>
        <authorList>
            <person name="Harrison J."/>
            <person name="Moore K.A."/>
            <person name="Paszkiewicz K."/>
            <person name="Jones T."/>
            <person name="Grant M."/>
            <person name="Ambacheew D."/>
            <person name="Muzemil S."/>
            <person name="Studholme D.J."/>
        </authorList>
    </citation>
    <scope>NUCLEOTIDE SEQUENCE [LARGE SCALE GENOMIC DNA]</scope>
</reference>
<dbReference type="EMBL" id="AMZH03009356">
    <property type="protein sequence ID" value="RRT57029.1"/>
    <property type="molecule type" value="Genomic_DNA"/>
</dbReference>
<evidence type="ECO:0000313" key="5">
    <source>
        <dbReference type="EMBL" id="RRT57029.1"/>
    </source>
</evidence>
<dbReference type="InterPro" id="IPR045059">
    <property type="entry name" value="Ribosomal_uL29_euk"/>
</dbReference>
<dbReference type="InterPro" id="IPR036049">
    <property type="entry name" value="Ribosomal_uL29_sf"/>
</dbReference>
<organism evidence="5 6">
    <name type="scientific">Ensete ventricosum</name>
    <name type="common">Abyssinian banana</name>
    <name type="synonym">Musa ensete</name>
    <dbReference type="NCBI Taxonomy" id="4639"/>
    <lineage>
        <taxon>Eukaryota</taxon>
        <taxon>Viridiplantae</taxon>
        <taxon>Streptophyta</taxon>
        <taxon>Embryophyta</taxon>
        <taxon>Tracheophyta</taxon>
        <taxon>Spermatophyta</taxon>
        <taxon>Magnoliopsida</taxon>
        <taxon>Liliopsida</taxon>
        <taxon>Zingiberales</taxon>
        <taxon>Musaceae</taxon>
        <taxon>Ensete</taxon>
    </lineage>
</organism>
<dbReference type="GO" id="GO:0003735">
    <property type="term" value="F:structural constituent of ribosome"/>
    <property type="evidence" value="ECO:0007669"/>
    <property type="project" value="InterPro"/>
</dbReference>
<dbReference type="PANTHER" id="PTHR45722:SF2">
    <property type="entry name" value="LARGE RIBOSOMAL SUBUNIT PROTEIN UL29-RELATED"/>
    <property type="match status" value="1"/>
</dbReference>
<evidence type="ECO:0000256" key="1">
    <source>
        <dbReference type="ARBA" id="ARBA00009254"/>
    </source>
</evidence>
<proteinExistence type="inferred from homology"/>
<evidence type="ECO:0000313" key="6">
    <source>
        <dbReference type="Proteomes" id="UP000287651"/>
    </source>
</evidence>
<dbReference type="Gene3D" id="1.10.287.310">
    <property type="match status" value="1"/>
</dbReference>
<dbReference type="PANTHER" id="PTHR45722">
    <property type="entry name" value="60S RIBOSOMAL PROTEIN L35"/>
    <property type="match status" value="1"/>
</dbReference>
<gene>
    <name evidence="5" type="ORF">B296_00023331</name>
</gene>
<keyword evidence="4" id="KW-0175">Coiled coil</keyword>
<keyword evidence="3" id="KW-0687">Ribonucleoprotein</keyword>
<feature type="non-terminal residue" evidence="5">
    <location>
        <position position="1"/>
    </location>
</feature>
<comment type="similarity">
    <text evidence="1">Belongs to the universal ribosomal protein uL29 family.</text>
</comment>
<dbReference type="InterPro" id="IPR001854">
    <property type="entry name" value="Ribosomal_uL29"/>
</dbReference>
<evidence type="ECO:0000256" key="2">
    <source>
        <dbReference type="ARBA" id="ARBA00022980"/>
    </source>
</evidence>
<dbReference type="GO" id="GO:0000463">
    <property type="term" value="P:maturation of LSU-rRNA from tricistronic rRNA transcript (SSU-rRNA, 5.8S rRNA, LSU-rRNA)"/>
    <property type="evidence" value="ECO:0007669"/>
    <property type="project" value="InterPro"/>
</dbReference>
<dbReference type="GO" id="GO:0003729">
    <property type="term" value="F:mRNA binding"/>
    <property type="evidence" value="ECO:0007669"/>
    <property type="project" value="TreeGrafter"/>
</dbReference>
<comment type="caution">
    <text evidence="5">The sequence shown here is derived from an EMBL/GenBank/DDBJ whole genome shotgun (WGS) entry which is preliminary data.</text>
</comment>
<dbReference type="GO" id="GO:0006412">
    <property type="term" value="P:translation"/>
    <property type="evidence" value="ECO:0007669"/>
    <property type="project" value="InterPro"/>
</dbReference>
<evidence type="ECO:0008006" key="7">
    <source>
        <dbReference type="Google" id="ProtNLM"/>
    </source>
</evidence>
<dbReference type="Proteomes" id="UP000287651">
    <property type="component" value="Unassembled WGS sequence"/>
</dbReference>
<dbReference type="AlphaFoldDB" id="A0A426YZ52"/>
<dbReference type="GO" id="GO:0022625">
    <property type="term" value="C:cytosolic large ribosomal subunit"/>
    <property type="evidence" value="ECO:0007669"/>
    <property type="project" value="InterPro"/>
</dbReference>
<accession>A0A426YZ52</accession>
<evidence type="ECO:0000256" key="3">
    <source>
        <dbReference type="ARBA" id="ARBA00023274"/>
    </source>
</evidence>
<dbReference type="CDD" id="cd00427">
    <property type="entry name" value="Ribosomal_L29_HIP"/>
    <property type="match status" value="1"/>
</dbReference>
<name>A0A426YZ52_ENSVE</name>
<keyword evidence="2" id="KW-0689">Ribosomal protein</keyword>
<evidence type="ECO:0000256" key="4">
    <source>
        <dbReference type="SAM" id="Coils"/>
    </source>
</evidence>
<dbReference type="SUPFAM" id="SSF46561">
    <property type="entry name" value="Ribosomal protein L29 (L29p)"/>
    <property type="match status" value="1"/>
</dbReference>
<dbReference type="Pfam" id="PF00831">
    <property type="entry name" value="Ribosomal_L29"/>
    <property type="match status" value="1"/>
</dbReference>
<dbReference type="Gene3D" id="6.10.250.3450">
    <property type="match status" value="1"/>
</dbReference>